<dbReference type="InterPro" id="IPR055090">
    <property type="entry name" value="NUP120_helical_saccharomycetes"/>
</dbReference>
<protein>
    <submittedName>
        <fullName evidence="4">LAFE_0F07228g1_1</fullName>
    </submittedName>
</protein>
<evidence type="ECO:0000313" key="4">
    <source>
        <dbReference type="EMBL" id="SCW02474.1"/>
    </source>
</evidence>
<gene>
    <name evidence="4" type="ORF">LAFE_0F07228G</name>
</gene>
<reference evidence="5" key="1">
    <citation type="submission" date="2016-03" db="EMBL/GenBank/DDBJ databases">
        <authorList>
            <person name="Devillers H."/>
        </authorList>
    </citation>
    <scope>NUCLEOTIDE SEQUENCE [LARGE SCALE GENOMIC DNA]</scope>
</reference>
<feature type="domain" description="Nucleoporin NUP120 helical" evidence="2">
    <location>
        <begin position="503"/>
        <end position="684"/>
    </location>
</feature>
<dbReference type="OMA" id="ILELYMI"/>
<dbReference type="Proteomes" id="UP000190831">
    <property type="component" value="Chromosome F"/>
</dbReference>
<dbReference type="InterPro" id="IPR056548">
    <property type="entry name" value="HEAT_Nup120"/>
</dbReference>
<dbReference type="Pfam" id="PF23300">
    <property type="entry name" value="HEAT_Nup120"/>
    <property type="match status" value="1"/>
</dbReference>
<dbReference type="Pfam" id="PF22114">
    <property type="entry name" value="NUP120_helical_2"/>
    <property type="match status" value="1"/>
</dbReference>
<dbReference type="InterPro" id="IPR059141">
    <property type="entry name" value="Beta-prop_Nup120_160"/>
</dbReference>
<keyword evidence="5" id="KW-1185">Reference proteome</keyword>
<name>A0A1G4MEX4_LACFM</name>
<organism evidence="4 5">
    <name type="scientific">Lachancea fermentati</name>
    <name type="common">Zygosaccharomyces fermentati</name>
    <dbReference type="NCBI Taxonomy" id="4955"/>
    <lineage>
        <taxon>Eukaryota</taxon>
        <taxon>Fungi</taxon>
        <taxon>Dikarya</taxon>
        <taxon>Ascomycota</taxon>
        <taxon>Saccharomycotina</taxon>
        <taxon>Saccharomycetes</taxon>
        <taxon>Saccharomycetales</taxon>
        <taxon>Saccharomycetaceae</taxon>
        <taxon>Lachancea</taxon>
    </lineage>
</organism>
<feature type="domain" description="Nucleoporin Nup120/160 beta-propeller" evidence="1">
    <location>
        <begin position="76"/>
        <end position="374"/>
    </location>
</feature>
<dbReference type="EMBL" id="LT598490">
    <property type="protein sequence ID" value="SCW02474.1"/>
    <property type="molecule type" value="Genomic_DNA"/>
</dbReference>
<dbReference type="OrthoDB" id="67716at2759"/>
<dbReference type="AlphaFoldDB" id="A0A1G4MEX4"/>
<evidence type="ECO:0000313" key="5">
    <source>
        <dbReference type="Proteomes" id="UP000190831"/>
    </source>
</evidence>
<feature type="domain" description="Nucleoporin nup120-like HEAT repeat" evidence="3">
    <location>
        <begin position="739"/>
        <end position="879"/>
    </location>
</feature>
<proteinExistence type="predicted"/>
<evidence type="ECO:0000259" key="2">
    <source>
        <dbReference type="Pfam" id="PF22114"/>
    </source>
</evidence>
<sequence length="1023" mass="118650">MSTTSFLSKIDVNIQELNPTGRIENTVNLHLDQETVHKDFNYGIGNYSKCIRVLNGEYICYQFSHNYSVLSLYTLKDAINGKTIVIHLPTSSLNEHHTFTIREVSENLTMDLILDNGIFLNMSFPLEYIFSKTKTLLGNWFTVLNPYDFTVRRPHFMCPVSETFSVVFLNDGGLLGLTRKYYENGELEINPTLFNDNSYLQSFTKIFSSRRQDTKYNNVVSCVIFAERFLITLTQNCKLKVWDLNSHNITLEMSLAMEDEHQKRIYETLGEYLSLYDNSLAIFLPFDNGVFQIWRLQVDNSGKLVLNPSQSISATLSSSSIWSLVDMKFTKPLDINAPSSYANLIVLWKSNTIVKLQVLNFQTENLESYRWIEACNRSLVDLRSDHDLLTNGNTKEALLNLKTHYTPFVFREAQKILSANGILMVKDSPYNQDFLTNLESVLKDLKKHNDEPCSLTLYQDDMVMINSMRLYTHSLYKINSTLENIFYTLNEELDSEDQLATYLRTINGFASTLSTQVIADVSDAFINMSNSSYPSNMSLKDKFTNIFSSILEGQFQMSNLRTLFESLSSLNVVDILNNLIDNHLKKCGTDQNLVDSIMFDNFTTVAMLESVNQSILIQNQIVLQVLLTFAFMDFDDSVFTQHINTLLLLNYKQCLWIRLYQLNKPLLITEIFTRTSKFGFGAKFFSYADWLLYVNTIVKEIYDMPISPNPLFLESFDRYVVNNSDDKESSELFLELIQLRFYIRSSPAHEFMMGLTFFMCGNFEKAYEFLQKHNYPEILPKELPDRLYLPLQKDGHLWREVIESFKLPNKQAAYFYRLSKLFSLAKSYSYALGCIKKSIKLSAQLIDIKESSDFQVAQLTQYLDTLIIFKEFEEVLDVLRFSSVTLPDNIRAEYYTKLLTGQYRDSFVATLLTLCSTRNELYLPIEDFIMVDQILEKQKNVNDWETYKRIFSFRFVNQHERTAAEILYDCIMHGASSELKNKCYLMIVNILQSFTDENDQWILANGILKTLSDLKLESQHICN</sequence>
<dbReference type="Pfam" id="PF11715">
    <property type="entry name" value="Beta-prop_Nup120_160"/>
    <property type="match status" value="1"/>
</dbReference>
<accession>A0A1G4MEX4</accession>
<evidence type="ECO:0000259" key="3">
    <source>
        <dbReference type="Pfam" id="PF23300"/>
    </source>
</evidence>
<evidence type="ECO:0000259" key="1">
    <source>
        <dbReference type="Pfam" id="PF11715"/>
    </source>
</evidence>
<dbReference type="STRING" id="4955.A0A1G4MEX4"/>